<accession>A0A0M2V020</accession>
<name>A0A0M2V020_9BACT</name>
<dbReference type="InterPro" id="IPR017896">
    <property type="entry name" value="4Fe4S_Fe-S-bd"/>
</dbReference>
<gene>
    <name evidence="2" type="ORF">BROFUL_00082</name>
</gene>
<comment type="caution">
    <text evidence="2">The sequence shown here is derived from an EMBL/GenBank/DDBJ whole genome shotgun (WGS) entry which is preliminary data.</text>
</comment>
<reference evidence="2 3" key="1">
    <citation type="journal article" date="2013" name="BMC Microbiol.">
        <title>Identification of the type II cytochrome c maturation pathway in anammox bacteria by comparative genomics.</title>
        <authorList>
            <person name="Ferousi C."/>
            <person name="Speth D.R."/>
            <person name="Reimann J."/>
            <person name="Op den Camp H.J."/>
            <person name="Allen J.W."/>
            <person name="Keltjens J.T."/>
            <person name="Jetten M.S."/>
        </authorList>
    </citation>
    <scope>NUCLEOTIDE SEQUENCE [LARGE SCALE GENOMIC DNA]</scope>
    <source>
        <strain evidence="2">RU1</strain>
    </source>
</reference>
<keyword evidence="3" id="KW-1185">Reference proteome</keyword>
<evidence type="ECO:0000313" key="2">
    <source>
        <dbReference type="EMBL" id="KKO21200.1"/>
    </source>
</evidence>
<dbReference type="Proteomes" id="UP000034954">
    <property type="component" value="Unassembled WGS sequence"/>
</dbReference>
<feature type="domain" description="4Fe-4S ferredoxin-type" evidence="1">
    <location>
        <begin position="3"/>
        <end position="31"/>
    </location>
</feature>
<dbReference type="SUPFAM" id="SSF54862">
    <property type="entry name" value="4Fe-4S ferredoxins"/>
    <property type="match status" value="1"/>
</dbReference>
<sequence>MKKSVVWFEESCIKCAMCAEEAPEVIEFEETGGPRLKEGVDITQHSEKIKRAAQYCPKDCIKHHL</sequence>
<protein>
    <recommendedName>
        <fullName evidence="1">4Fe-4S ferredoxin-type domain-containing protein</fullName>
    </recommendedName>
</protein>
<evidence type="ECO:0000259" key="1">
    <source>
        <dbReference type="PROSITE" id="PS51379"/>
    </source>
</evidence>
<dbReference type="Pfam" id="PF13459">
    <property type="entry name" value="Fer4_15"/>
    <property type="match status" value="1"/>
</dbReference>
<evidence type="ECO:0000313" key="3">
    <source>
        <dbReference type="Proteomes" id="UP000034954"/>
    </source>
</evidence>
<dbReference type="PROSITE" id="PS51379">
    <property type="entry name" value="4FE4S_FER_2"/>
    <property type="match status" value="1"/>
</dbReference>
<organism evidence="2 3">
    <name type="scientific">Candidatus Brocadia fulgida</name>
    <dbReference type="NCBI Taxonomy" id="380242"/>
    <lineage>
        <taxon>Bacteria</taxon>
        <taxon>Pseudomonadati</taxon>
        <taxon>Planctomycetota</taxon>
        <taxon>Candidatus Brocadiia</taxon>
        <taxon>Candidatus Brocadiales</taxon>
        <taxon>Candidatus Brocadiaceae</taxon>
        <taxon>Candidatus Brocadia</taxon>
    </lineage>
</organism>
<dbReference type="AlphaFoldDB" id="A0A0M2V020"/>
<dbReference type="EMBL" id="LAQJ01000008">
    <property type="protein sequence ID" value="KKO21200.1"/>
    <property type="molecule type" value="Genomic_DNA"/>
</dbReference>
<proteinExistence type="predicted"/>
<dbReference type="Gene3D" id="3.30.70.20">
    <property type="match status" value="1"/>
</dbReference>